<dbReference type="NCBIfam" id="TIGR00697">
    <property type="entry name" value="queuosine precursor transporter"/>
    <property type="match status" value="1"/>
</dbReference>
<feature type="transmembrane region" description="Helical" evidence="1">
    <location>
        <begin position="153"/>
        <end position="175"/>
    </location>
</feature>
<accession>A0A160TWW2</accession>
<proteinExistence type="inferred from homology"/>
<keyword evidence="1" id="KW-0812">Transmembrane</keyword>
<feature type="transmembrane region" description="Helical" evidence="1">
    <location>
        <begin position="71"/>
        <end position="91"/>
    </location>
</feature>
<keyword evidence="1" id="KW-1133">Transmembrane helix</keyword>
<dbReference type="EMBL" id="CZRL01000097">
    <property type="protein sequence ID" value="CUS53657.1"/>
    <property type="molecule type" value="Genomic_DNA"/>
</dbReference>
<dbReference type="InterPro" id="IPR003744">
    <property type="entry name" value="YhhQ"/>
</dbReference>
<organism evidence="2">
    <name type="scientific">hydrothermal vent metagenome</name>
    <dbReference type="NCBI Taxonomy" id="652676"/>
    <lineage>
        <taxon>unclassified sequences</taxon>
        <taxon>metagenomes</taxon>
        <taxon>ecological metagenomes</taxon>
    </lineage>
</organism>
<evidence type="ECO:0000256" key="1">
    <source>
        <dbReference type="SAM" id="Phobius"/>
    </source>
</evidence>
<dbReference type="HAMAP" id="MF_02088">
    <property type="entry name" value="Q_prec_transport"/>
    <property type="match status" value="1"/>
</dbReference>
<dbReference type="Pfam" id="PF02592">
    <property type="entry name" value="Vut_1"/>
    <property type="match status" value="1"/>
</dbReference>
<keyword evidence="1" id="KW-0472">Membrane</keyword>
<feature type="transmembrane region" description="Helical" evidence="1">
    <location>
        <begin position="187"/>
        <end position="205"/>
    </location>
</feature>
<dbReference type="AlphaFoldDB" id="A0A160TWW2"/>
<dbReference type="PANTHER" id="PTHR34300">
    <property type="entry name" value="QUEUOSINE PRECURSOR TRANSPORTER-RELATED"/>
    <property type="match status" value="1"/>
</dbReference>
<sequence length="211" mass="22917">MKVLFRFVLPVVAMGLVILASNKLVQYPVQASLWGLDLGGLLTWGAFTYPAAFLVTDTTNRIYGVGSARKVVYVGFVFGLVLTITVALGIADHNRAPGTALIKSLFEDESASEMFRIACASGTAFLIAQLLDIQIFDRLRQLQWWKAPVASSFLGSLVDTITFFFLAFAGTGLPWASWALGDFGAKLVMIAVLLYPFKLLVTLIARGTRSA</sequence>
<dbReference type="PANTHER" id="PTHR34300:SF1">
    <property type="entry name" value="QUEUOSINE PRECURSOR TRANSPORTER"/>
    <property type="match status" value="1"/>
</dbReference>
<feature type="transmembrane region" description="Helical" evidence="1">
    <location>
        <begin position="114"/>
        <end position="133"/>
    </location>
</feature>
<name>A0A160TWW2_9ZZZZ</name>
<reference evidence="2" key="1">
    <citation type="submission" date="2015-10" db="EMBL/GenBank/DDBJ databases">
        <authorList>
            <person name="Gilbert D.G."/>
        </authorList>
    </citation>
    <scope>NUCLEOTIDE SEQUENCE</scope>
</reference>
<gene>
    <name evidence="2" type="ORF">MGWOODY_XGa1544</name>
</gene>
<feature type="transmembrane region" description="Helical" evidence="1">
    <location>
        <begin position="41"/>
        <end position="59"/>
    </location>
</feature>
<protein>
    <submittedName>
        <fullName evidence="2">PreQ0 transporter</fullName>
    </submittedName>
</protein>
<evidence type="ECO:0000313" key="2">
    <source>
        <dbReference type="EMBL" id="CUS53657.1"/>
    </source>
</evidence>